<reference evidence="9" key="1">
    <citation type="submission" date="2020-10" db="EMBL/GenBank/DDBJ databases">
        <authorList>
            <person name="Gilroy R."/>
        </authorList>
    </citation>
    <scope>NUCLEOTIDE SEQUENCE</scope>
    <source>
        <strain evidence="9">CHK152-2994</strain>
    </source>
</reference>
<feature type="binding site" evidence="5">
    <location>
        <begin position="28"/>
        <end position="33"/>
    </location>
    <ligand>
        <name>ATP</name>
        <dbReference type="ChEBI" id="CHEBI:30616"/>
    </ligand>
</feature>
<dbReference type="NCBIfam" id="NF001380">
    <property type="entry name" value="PRK00279.1-2"/>
    <property type="match status" value="1"/>
</dbReference>
<dbReference type="InterPro" id="IPR027417">
    <property type="entry name" value="P-loop_NTPase"/>
</dbReference>
<dbReference type="EC" id="2.7.4.3" evidence="5 7"/>
<comment type="catalytic activity">
    <reaction evidence="5 7">
        <text>AMP + ATP = 2 ADP</text>
        <dbReference type="Rhea" id="RHEA:12973"/>
        <dbReference type="ChEBI" id="CHEBI:30616"/>
        <dbReference type="ChEBI" id="CHEBI:456215"/>
        <dbReference type="ChEBI" id="CHEBI:456216"/>
        <dbReference type="EC" id="2.7.4.3"/>
    </reaction>
</comment>
<dbReference type="PANTHER" id="PTHR23359">
    <property type="entry name" value="NUCLEOTIDE KINASE"/>
    <property type="match status" value="1"/>
</dbReference>
<dbReference type="InterPro" id="IPR006259">
    <property type="entry name" value="Adenyl_kin_sub"/>
</dbReference>
<dbReference type="CDD" id="cd01428">
    <property type="entry name" value="ADK"/>
    <property type="match status" value="1"/>
</dbReference>
<feature type="region of interest" description="NMP" evidence="5">
    <location>
        <begin position="48"/>
        <end position="77"/>
    </location>
</feature>
<feature type="binding site" evidence="5">
    <location>
        <position position="222"/>
    </location>
    <ligand>
        <name>ATP</name>
        <dbReference type="ChEBI" id="CHEBI:30616"/>
    </ligand>
</feature>
<feature type="region of interest" description="LID" evidence="5">
    <location>
        <begin position="149"/>
        <end position="186"/>
    </location>
</feature>
<dbReference type="AlphaFoldDB" id="A0A9D1FUS8"/>
<feature type="binding site" evidence="5">
    <location>
        <position position="110"/>
    </location>
    <ligand>
        <name>AMP</name>
        <dbReference type="ChEBI" id="CHEBI:456215"/>
    </ligand>
</feature>
<protein>
    <recommendedName>
        <fullName evidence="5 7">Adenylate kinase</fullName>
        <shortName evidence="5">AK</shortName>
        <ecNumber evidence="5 7">2.7.4.3</ecNumber>
    </recommendedName>
    <alternativeName>
        <fullName evidence="5">ATP-AMP transphosphorylase</fullName>
    </alternativeName>
    <alternativeName>
        <fullName evidence="5">ATP:AMP phosphotransferase</fullName>
    </alternativeName>
    <alternativeName>
        <fullName evidence="5">Adenylate monophosphate kinase</fullName>
    </alternativeName>
</protein>
<dbReference type="PROSITE" id="PS00113">
    <property type="entry name" value="ADENYLATE_KINASE"/>
    <property type="match status" value="1"/>
</dbReference>
<evidence type="ECO:0000256" key="2">
    <source>
        <dbReference type="ARBA" id="ARBA00022727"/>
    </source>
</evidence>
<dbReference type="InterPro" id="IPR007862">
    <property type="entry name" value="Adenylate_kinase_lid-dom"/>
</dbReference>
<feature type="binding site" evidence="5">
    <location>
        <position position="176"/>
    </location>
    <ligand>
        <name>Zn(2+)</name>
        <dbReference type="ChEBI" id="CHEBI:29105"/>
        <note>structural</note>
    </ligand>
</feature>
<comment type="subcellular location">
    <subcellularLocation>
        <location evidence="5 7">Cytoplasm</location>
    </subcellularLocation>
</comment>
<dbReference type="Gene3D" id="3.40.50.300">
    <property type="entry name" value="P-loop containing nucleotide triphosphate hydrolases"/>
    <property type="match status" value="1"/>
</dbReference>
<feature type="binding site" evidence="5">
    <location>
        <begin position="103"/>
        <end position="106"/>
    </location>
    <ligand>
        <name>AMP</name>
        <dbReference type="ChEBI" id="CHEBI:456215"/>
    </ligand>
</feature>
<dbReference type="PRINTS" id="PR00094">
    <property type="entry name" value="ADENYLTKNASE"/>
</dbReference>
<dbReference type="GO" id="GO:0044209">
    <property type="term" value="P:AMP salvage"/>
    <property type="evidence" value="ECO:0007669"/>
    <property type="project" value="UniProtKB-UniRule"/>
</dbReference>
<organism evidence="9 10">
    <name type="scientific">Candidatus Scatenecus faecavium</name>
    <dbReference type="NCBI Taxonomy" id="2840915"/>
    <lineage>
        <taxon>Bacteria</taxon>
        <taxon>Candidatus Scatenecus</taxon>
    </lineage>
</organism>
<feature type="binding site" evidence="5">
    <location>
        <position position="150"/>
    </location>
    <ligand>
        <name>ATP</name>
        <dbReference type="ChEBI" id="CHEBI:30616"/>
    </ligand>
</feature>
<keyword evidence="4 5" id="KW-0418">Kinase</keyword>
<dbReference type="Pfam" id="PF00406">
    <property type="entry name" value="ADK"/>
    <property type="match status" value="1"/>
</dbReference>
<evidence type="ECO:0000259" key="8">
    <source>
        <dbReference type="Pfam" id="PF05191"/>
    </source>
</evidence>
<dbReference type="InterPro" id="IPR033690">
    <property type="entry name" value="Adenylat_kinase_CS"/>
</dbReference>
<feature type="binding site" evidence="5">
    <location>
        <position position="54"/>
    </location>
    <ligand>
        <name>AMP</name>
        <dbReference type="ChEBI" id="CHEBI:456215"/>
    </ligand>
</feature>
<feature type="binding site" evidence="5">
    <location>
        <position position="183"/>
    </location>
    <ligand>
        <name>AMP</name>
        <dbReference type="ChEBI" id="CHEBI:456215"/>
    </ligand>
</feature>
<dbReference type="HAMAP" id="MF_00235">
    <property type="entry name" value="Adenylate_kinase_Adk"/>
    <property type="match status" value="1"/>
</dbReference>
<feature type="binding site" evidence="5">
    <location>
        <position position="173"/>
    </location>
    <ligand>
        <name>Zn(2+)</name>
        <dbReference type="ChEBI" id="CHEBI:29105"/>
        <note>structural</note>
    </ligand>
</feature>
<evidence type="ECO:0000256" key="6">
    <source>
        <dbReference type="RuleBase" id="RU003330"/>
    </source>
</evidence>
<dbReference type="GO" id="GO:0005524">
    <property type="term" value="F:ATP binding"/>
    <property type="evidence" value="ECO:0007669"/>
    <property type="project" value="UniProtKB-UniRule"/>
</dbReference>
<feature type="binding site" evidence="5">
    <location>
        <begin position="159"/>
        <end position="160"/>
    </location>
    <ligand>
        <name>ATP</name>
        <dbReference type="ChEBI" id="CHEBI:30616"/>
    </ligand>
</feature>
<evidence type="ECO:0000313" key="10">
    <source>
        <dbReference type="Proteomes" id="UP000824139"/>
    </source>
</evidence>
<dbReference type="InterPro" id="IPR000850">
    <property type="entry name" value="Adenylat/UMP-CMP_kin"/>
</dbReference>
<dbReference type="NCBIfam" id="TIGR01351">
    <property type="entry name" value="adk"/>
    <property type="match status" value="1"/>
</dbReference>
<feature type="binding site" evidence="5">
    <location>
        <position position="49"/>
    </location>
    <ligand>
        <name>AMP</name>
        <dbReference type="ChEBI" id="CHEBI:456215"/>
    </ligand>
</feature>
<comment type="subunit">
    <text evidence="5 7">Monomer.</text>
</comment>
<dbReference type="GO" id="GO:0005737">
    <property type="term" value="C:cytoplasm"/>
    <property type="evidence" value="ECO:0007669"/>
    <property type="project" value="UniProtKB-SubCell"/>
</dbReference>
<keyword evidence="1 5" id="KW-0808">Transferase</keyword>
<comment type="similarity">
    <text evidence="5 6">Belongs to the adenylate kinase family.</text>
</comment>
<feature type="domain" description="Adenylate kinase active site lid" evidence="8">
    <location>
        <begin position="150"/>
        <end position="185"/>
    </location>
</feature>
<comment type="function">
    <text evidence="5">Catalyzes the reversible transfer of the terminal phosphate group between ATP and AMP. Plays an important role in cellular energy homeostasis and in adenine nucleotide metabolism.</text>
</comment>
<accession>A0A9D1FUS8</accession>
<dbReference type="GO" id="GO:0004017">
    <property type="term" value="F:AMP kinase activity"/>
    <property type="evidence" value="ECO:0007669"/>
    <property type="project" value="UniProtKB-UniRule"/>
</dbReference>
<evidence type="ECO:0000256" key="4">
    <source>
        <dbReference type="ARBA" id="ARBA00022777"/>
    </source>
</evidence>
<evidence type="ECO:0000256" key="5">
    <source>
        <dbReference type="HAMAP-Rule" id="MF_00235"/>
    </source>
</evidence>
<feature type="binding site" evidence="5">
    <location>
        <position position="153"/>
    </location>
    <ligand>
        <name>Zn(2+)</name>
        <dbReference type="ChEBI" id="CHEBI:29105"/>
        <note>structural</note>
    </ligand>
</feature>
<feature type="binding site" evidence="5">
    <location>
        <begin position="75"/>
        <end position="77"/>
    </location>
    <ligand>
        <name>AMP</name>
        <dbReference type="ChEBI" id="CHEBI:456215"/>
    </ligand>
</feature>
<keyword evidence="2 5" id="KW-0545">Nucleotide biosynthesis</keyword>
<dbReference type="Pfam" id="PF05191">
    <property type="entry name" value="ADK_lid"/>
    <property type="match status" value="1"/>
</dbReference>
<proteinExistence type="inferred from homology"/>
<comment type="domain">
    <text evidence="5">Consists of three domains, a large central CORE domain and two small peripheral domains, NMPbind and LID, which undergo movements during catalysis. The LID domain closes over the site of phosphoryl transfer upon ATP binding. Assembling and dissambling the active center during each catalytic cycle provides an effective means to prevent ATP hydrolysis. Some bacteria have evolved a zinc-coordinating structure that stabilizes the LID domain.</text>
</comment>
<evidence type="ECO:0000256" key="1">
    <source>
        <dbReference type="ARBA" id="ARBA00022679"/>
    </source>
</evidence>
<name>A0A9D1FUS8_9BACT</name>
<comment type="pathway">
    <text evidence="5">Purine metabolism; AMP biosynthesis via salvage pathway; AMP from ADP: step 1/1.</text>
</comment>
<gene>
    <name evidence="5" type="primary">adk</name>
    <name evidence="9" type="ORF">IAD41_02615</name>
</gene>
<reference evidence="9" key="2">
    <citation type="journal article" date="2021" name="PeerJ">
        <title>Extensive microbial diversity within the chicken gut microbiome revealed by metagenomics and culture.</title>
        <authorList>
            <person name="Gilroy R."/>
            <person name="Ravi A."/>
            <person name="Getino M."/>
            <person name="Pursley I."/>
            <person name="Horton D.L."/>
            <person name="Alikhan N.F."/>
            <person name="Baker D."/>
            <person name="Gharbi K."/>
            <person name="Hall N."/>
            <person name="Watson M."/>
            <person name="Adriaenssens E.M."/>
            <person name="Foster-Nyarko E."/>
            <person name="Jarju S."/>
            <person name="Secka A."/>
            <person name="Antonio M."/>
            <person name="Oren A."/>
            <person name="Chaudhuri R.R."/>
            <person name="La Ragione R."/>
            <person name="Hildebrand F."/>
            <person name="Pallen M.J."/>
        </authorList>
    </citation>
    <scope>NUCLEOTIDE SEQUENCE</scope>
    <source>
        <strain evidence="9">CHK152-2994</strain>
    </source>
</reference>
<keyword evidence="5" id="KW-0963">Cytoplasm</keyword>
<keyword evidence="3 5" id="KW-0547">Nucleotide-binding</keyword>
<dbReference type="SUPFAM" id="SSF52540">
    <property type="entry name" value="P-loop containing nucleoside triphosphate hydrolases"/>
    <property type="match status" value="1"/>
</dbReference>
<comment type="caution">
    <text evidence="9">The sequence shown here is derived from an EMBL/GenBank/DDBJ whole genome shotgun (WGS) entry which is preliminary data.</text>
</comment>
<keyword evidence="5" id="KW-0862">Zinc</keyword>
<keyword evidence="5" id="KW-0479">Metal-binding</keyword>
<evidence type="ECO:0000313" key="9">
    <source>
        <dbReference type="EMBL" id="HIS82484.1"/>
    </source>
</evidence>
<dbReference type="NCBIfam" id="NF001381">
    <property type="entry name" value="PRK00279.1-3"/>
    <property type="match status" value="1"/>
</dbReference>
<feature type="binding site" evidence="5">
    <location>
        <position position="194"/>
    </location>
    <ligand>
        <name>AMP</name>
        <dbReference type="ChEBI" id="CHEBI:456215"/>
    </ligand>
</feature>
<sequence length="236" mass="26862">METVDSKQHILEKSTTMKKEFIFLGPPACGKGTQTTTLAEYLNFPHVDTGSLLRAEIKNQTPDGVIAKSFIDKGNLVPLDLVAKIIKNRLSQDDCRDGYILDGYPRSVEQADKLEEINSEINGKRNVEVDFRAIYFDIDTDILVERIVNRRSCPVCGEIYNLEFKAPQKEGICDKCGTELVQRKDDTREVAQARFDTYFHETAPLIEYYKNKGVLKTIDANGTIDEVWHRLLEVIK</sequence>
<evidence type="ECO:0000256" key="7">
    <source>
        <dbReference type="RuleBase" id="RU003331"/>
    </source>
</evidence>
<dbReference type="FunFam" id="3.40.50.300:FF:000106">
    <property type="entry name" value="Adenylate kinase mitochondrial"/>
    <property type="match status" value="1"/>
</dbReference>
<dbReference type="EMBL" id="DVJO01000054">
    <property type="protein sequence ID" value="HIS82484.1"/>
    <property type="molecule type" value="Genomic_DNA"/>
</dbReference>
<evidence type="ECO:0000256" key="3">
    <source>
        <dbReference type="ARBA" id="ARBA00022741"/>
    </source>
</evidence>
<dbReference type="GO" id="GO:0008270">
    <property type="term" value="F:zinc ion binding"/>
    <property type="evidence" value="ECO:0007669"/>
    <property type="project" value="UniProtKB-UniRule"/>
</dbReference>
<dbReference type="Proteomes" id="UP000824139">
    <property type="component" value="Unassembled WGS sequence"/>
</dbReference>
<feature type="binding site" evidence="5">
    <location>
        <position position="156"/>
    </location>
    <ligand>
        <name>Zn(2+)</name>
        <dbReference type="ChEBI" id="CHEBI:29105"/>
        <note>structural</note>
    </ligand>
</feature>
<keyword evidence="5 7" id="KW-0067">ATP-binding</keyword>